<evidence type="ECO:0000313" key="5">
    <source>
        <dbReference type="Proteomes" id="UP001593940"/>
    </source>
</evidence>
<gene>
    <name evidence="4" type="ORF">ACETIH_02620</name>
</gene>
<name>A0ABV6Y2Y3_9HYPH</name>
<proteinExistence type="predicted"/>
<keyword evidence="3" id="KW-0175">Coiled coil</keyword>
<dbReference type="EC" id="2.1.1.-" evidence="4"/>
<dbReference type="PANTHER" id="PTHR40048">
    <property type="entry name" value="RHAMNOSYL O-METHYLTRANSFERASE"/>
    <property type="match status" value="1"/>
</dbReference>
<dbReference type="InterPro" id="IPR029063">
    <property type="entry name" value="SAM-dependent_MTases_sf"/>
</dbReference>
<organism evidence="4 5">
    <name type="scientific">Microvirga arabica</name>
    <dbReference type="NCBI Taxonomy" id="1128671"/>
    <lineage>
        <taxon>Bacteria</taxon>
        <taxon>Pseudomonadati</taxon>
        <taxon>Pseudomonadota</taxon>
        <taxon>Alphaproteobacteria</taxon>
        <taxon>Hyphomicrobiales</taxon>
        <taxon>Methylobacteriaceae</taxon>
        <taxon>Microvirga</taxon>
    </lineage>
</organism>
<evidence type="ECO:0000256" key="1">
    <source>
        <dbReference type="ARBA" id="ARBA00022603"/>
    </source>
</evidence>
<keyword evidence="2 4" id="KW-0808">Transferase</keyword>
<dbReference type="GO" id="GO:0008168">
    <property type="term" value="F:methyltransferase activity"/>
    <property type="evidence" value="ECO:0007669"/>
    <property type="project" value="UniProtKB-KW"/>
</dbReference>
<dbReference type="EMBL" id="JBHOMY010000009">
    <property type="protein sequence ID" value="MFC1455632.1"/>
    <property type="molecule type" value="Genomic_DNA"/>
</dbReference>
<protein>
    <submittedName>
        <fullName evidence="4">Class I SAM-dependent methyltransferase</fullName>
        <ecNumber evidence="4">2.1.1.-</ecNumber>
    </submittedName>
</protein>
<dbReference type="Pfam" id="PF13578">
    <property type="entry name" value="Methyltransf_24"/>
    <property type="match status" value="1"/>
</dbReference>
<dbReference type="SUPFAM" id="SSF53335">
    <property type="entry name" value="S-adenosyl-L-methionine-dependent methyltransferases"/>
    <property type="match status" value="1"/>
</dbReference>
<evidence type="ECO:0000313" key="4">
    <source>
        <dbReference type="EMBL" id="MFC1455632.1"/>
    </source>
</evidence>
<keyword evidence="5" id="KW-1185">Reference proteome</keyword>
<dbReference type="GO" id="GO:0032259">
    <property type="term" value="P:methylation"/>
    <property type="evidence" value="ECO:0007669"/>
    <property type="project" value="UniProtKB-KW"/>
</dbReference>
<accession>A0ABV6Y2Y3</accession>
<sequence length="521" mass="57873">MNSAVQPPTATVPLPAGPTDALRPLLLQSMFWRPAYLAISAWLEHLPFAFWLVEAQRPRVFVELGTHYGASYFAFCQAVERLAIDTRCYAVDTWKGDEHAGFYGEDVYAAVRTHNDKHYSSFSRLVRSSFDDALGHFADNSIDLLHIDGLHTFEAVSHDFESWRNKLTDDAVVIFHDTNVRERGFGVSQLFEKLKAQHPAFEFAHGHGLGVIGFGARQKEVLCRLFEASVQPTACQAVREVFARLGRGCADAFAAQRRNEREKQLDADLAVARKEIAQLRAAAEEHDVEASAQLQQLQSRLGEYERRLAMVNQELTAAQVEAKDLKDEIAPLEANVAERFDEIATLTKLLAERDAELAERDAELAERDAELAERDAELAERDAEARRATVRAAGLAEKLGNLESSRAWKATKSLQRTAARFGRRHHRLRRLVQASGLFDKEWYLAQNLDVAAAGADALDHFLLFGGQEGRASSPAFSSSGYLAANPDVRDAGLNPLVHYLTHGRREGRAMAAESPSATPIS</sequence>
<keyword evidence="1 4" id="KW-0489">Methyltransferase</keyword>
<feature type="coiled-coil region" evidence="3">
    <location>
        <begin position="262"/>
        <end position="382"/>
    </location>
</feature>
<reference evidence="4 5" key="1">
    <citation type="submission" date="2024-09" db="EMBL/GenBank/DDBJ databases">
        <title>Nodulacao em especies de Leguminosae Basais da Amazonia e Caracterizacao dos Rizobios e Bacterias Associadas aos Nodulos.</title>
        <authorList>
            <person name="Jambeiro I.C.A."/>
            <person name="Lopes I.S."/>
            <person name="Aguiar E.R.G.R."/>
            <person name="Santos A.F.J."/>
            <person name="Dos Santos J.M.F."/>
            <person name="Gross E."/>
        </authorList>
    </citation>
    <scope>NUCLEOTIDE SEQUENCE [LARGE SCALE GENOMIC DNA]</scope>
    <source>
        <strain evidence="4 5">BRUESC1165</strain>
    </source>
</reference>
<dbReference type="RefSeq" id="WP_377028763.1">
    <property type="nucleotide sequence ID" value="NZ_JBHOMY010000009.1"/>
</dbReference>
<dbReference type="Proteomes" id="UP001593940">
    <property type="component" value="Unassembled WGS sequence"/>
</dbReference>
<dbReference type="PANTHER" id="PTHR40048:SF1">
    <property type="entry name" value="RHAMNOSYL O-METHYLTRANSFERASE"/>
    <property type="match status" value="1"/>
</dbReference>
<comment type="caution">
    <text evidence="4">The sequence shown here is derived from an EMBL/GenBank/DDBJ whole genome shotgun (WGS) entry which is preliminary data.</text>
</comment>
<dbReference type="Gene3D" id="3.40.50.150">
    <property type="entry name" value="Vaccinia Virus protein VP39"/>
    <property type="match status" value="1"/>
</dbReference>
<evidence type="ECO:0000256" key="2">
    <source>
        <dbReference type="ARBA" id="ARBA00022679"/>
    </source>
</evidence>
<evidence type="ECO:0000256" key="3">
    <source>
        <dbReference type="SAM" id="Coils"/>
    </source>
</evidence>
<dbReference type="Gene3D" id="1.10.287.1490">
    <property type="match status" value="1"/>
</dbReference>